<evidence type="ECO:0000313" key="1">
    <source>
        <dbReference type="EMBL" id="OSC99310.1"/>
    </source>
</evidence>
<name>A0A1Y2IGC2_TRAC3</name>
<protein>
    <submittedName>
        <fullName evidence="1">Uncharacterized protein</fullName>
    </submittedName>
</protein>
<proteinExistence type="predicted"/>
<evidence type="ECO:0000313" key="2">
    <source>
        <dbReference type="Proteomes" id="UP000193067"/>
    </source>
</evidence>
<dbReference type="AlphaFoldDB" id="A0A1Y2IGC2"/>
<gene>
    <name evidence="1" type="ORF">PYCCODRAFT_858455</name>
</gene>
<dbReference type="Proteomes" id="UP000193067">
    <property type="component" value="Unassembled WGS sequence"/>
</dbReference>
<reference evidence="1 2" key="1">
    <citation type="journal article" date="2015" name="Biotechnol. Biofuels">
        <title>Enhanced degradation of softwood versus hardwood by the white-rot fungus Pycnoporus coccineus.</title>
        <authorList>
            <person name="Couturier M."/>
            <person name="Navarro D."/>
            <person name="Chevret D."/>
            <person name="Henrissat B."/>
            <person name="Piumi F."/>
            <person name="Ruiz-Duenas F.J."/>
            <person name="Martinez A.T."/>
            <person name="Grigoriev I.V."/>
            <person name="Riley R."/>
            <person name="Lipzen A."/>
            <person name="Berrin J.G."/>
            <person name="Master E.R."/>
            <person name="Rosso M.N."/>
        </authorList>
    </citation>
    <scope>NUCLEOTIDE SEQUENCE [LARGE SCALE GENOMIC DNA]</scope>
    <source>
        <strain evidence="1 2">BRFM310</strain>
    </source>
</reference>
<dbReference type="EMBL" id="KZ084129">
    <property type="protein sequence ID" value="OSC99310.1"/>
    <property type="molecule type" value="Genomic_DNA"/>
</dbReference>
<accession>A0A1Y2IGC2</accession>
<sequence>MDSSRIAEGSLGVWSLVDHLRRHTFSGNAIAVSHTASVRRTCNPMGRRATPLPCAKRTVLRFCILYFRVRCQRKMTVLTLRLIYPPMRLRSRAVKDCLAIVWMQRVQPNLYMTCRGMWYRVDSADSCKILLFQSAPGCFANPPQEELVNVAGDSQRS</sequence>
<keyword evidence="2" id="KW-1185">Reference proteome</keyword>
<organism evidence="1 2">
    <name type="scientific">Trametes coccinea (strain BRFM310)</name>
    <name type="common">Pycnoporus coccineus</name>
    <dbReference type="NCBI Taxonomy" id="1353009"/>
    <lineage>
        <taxon>Eukaryota</taxon>
        <taxon>Fungi</taxon>
        <taxon>Dikarya</taxon>
        <taxon>Basidiomycota</taxon>
        <taxon>Agaricomycotina</taxon>
        <taxon>Agaricomycetes</taxon>
        <taxon>Polyporales</taxon>
        <taxon>Polyporaceae</taxon>
        <taxon>Trametes</taxon>
    </lineage>
</organism>